<dbReference type="AlphaFoldDB" id="A0ABD5YG83"/>
<dbReference type="Proteomes" id="UP001596390">
    <property type="component" value="Unassembled WGS sequence"/>
</dbReference>
<evidence type="ECO:0000256" key="1">
    <source>
        <dbReference type="SAM" id="MobiDB-lite"/>
    </source>
</evidence>
<dbReference type="RefSeq" id="WP_267665784.1">
    <property type="nucleotide sequence ID" value="NZ_JAODIX010000092.1"/>
</dbReference>
<feature type="compositionally biased region" description="Basic and acidic residues" evidence="1">
    <location>
        <begin position="1"/>
        <end position="12"/>
    </location>
</feature>
<reference evidence="2 3" key="1">
    <citation type="journal article" date="2019" name="Int. J. Syst. Evol. Microbiol.">
        <title>The Global Catalogue of Microorganisms (GCM) 10K type strain sequencing project: providing services to taxonomists for standard genome sequencing and annotation.</title>
        <authorList>
            <consortium name="The Broad Institute Genomics Platform"/>
            <consortium name="The Broad Institute Genome Sequencing Center for Infectious Disease"/>
            <person name="Wu L."/>
            <person name="Ma J."/>
        </authorList>
    </citation>
    <scope>NUCLEOTIDE SEQUENCE [LARGE SCALE GENOMIC DNA]</scope>
    <source>
        <strain evidence="2 3">Q85</strain>
    </source>
</reference>
<sequence length="79" mass="8403">MTDRDDLAARLDDVEEDLADTSTDGFGSPVVYTTDDGGYETADGEPVDLDDTDPDTFGTPIIVTGEYVPNDANAERGDV</sequence>
<organism evidence="2 3">
    <name type="scientific">Halorubrum yunnanense</name>
    <dbReference type="NCBI Taxonomy" id="1526162"/>
    <lineage>
        <taxon>Archaea</taxon>
        <taxon>Methanobacteriati</taxon>
        <taxon>Methanobacteriota</taxon>
        <taxon>Stenosarchaea group</taxon>
        <taxon>Halobacteria</taxon>
        <taxon>Halobacteriales</taxon>
        <taxon>Haloferacaceae</taxon>
        <taxon>Halorubrum</taxon>
    </lineage>
</organism>
<feature type="compositionally biased region" description="Acidic residues" evidence="1">
    <location>
        <begin position="42"/>
        <end position="54"/>
    </location>
</feature>
<comment type="caution">
    <text evidence="2">The sequence shown here is derived from an EMBL/GenBank/DDBJ whole genome shotgun (WGS) entry which is preliminary data.</text>
</comment>
<proteinExistence type="predicted"/>
<name>A0ABD5YG83_9EURY</name>
<protein>
    <submittedName>
        <fullName evidence="2">Uncharacterized protein</fullName>
    </submittedName>
</protein>
<gene>
    <name evidence="2" type="ORF">ACFQMK_16040</name>
</gene>
<evidence type="ECO:0000313" key="3">
    <source>
        <dbReference type="Proteomes" id="UP001596390"/>
    </source>
</evidence>
<evidence type="ECO:0000313" key="2">
    <source>
        <dbReference type="EMBL" id="MFC7188349.1"/>
    </source>
</evidence>
<accession>A0ABD5YG83</accession>
<feature type="region of interest" description="Disordered" evidence="1">
    <location>
        <begin position="1"/>
        <end position="79"/>
    </location>
</feature>
<dbReference type="EMBL" id="JBHSZZ010000092">
    <property type="protein sequence ID" value="MFC7188349.1"/>
    <property type="molecule type" value="Genomic_DNA"/>
</dbReference>
<keyword evidence="3" id="KW-1185">Reference proteome</keyword>